<dbReference type="EMBL" id="CAXAMM010040213">
    <property type="protein sequence ID" value="CAK9091698.1"/>
    <property type="molecule type" value="Genomic_DNA"/>
</dbReference>
<organism evidence="1 2">
    <name type="scientific">Durusdinium trenchii</name>
    <dbReference type="NCBI Taxonomy" id="1381693"/>
    <lineage>
        <taxon>Eukaryota</taxon>
        <taxon>Sar</taxon>
        <taxon>Alveolata</taxon>
        <taxon>Dinophyceae</taxon>
        <taxon>Suessiales</taxon>
        <taxon>Symbiodiniaceae</taxon>
        <taxon>Durusdinium</taxon>
    </lineage>
</organism>
<protein>
    <recommendedName>
        <fullName evidence="3">Alpha-ketoglutarate-dependent dioxygenase AlkB-like domain-containing protein</fullName>
    </recommendedName>
</protein>
<proteinExistence type="predicted"/>
<sequence length="383" mass="43856">MAGADRWPNCAFTMDDVNAFCQMLIARSSTATVSEGLQRQLEHLWTLAYNNEELDTGRGPKCDSRLVQIEKVDDLLDPLPKLLDDVFEMKKRKEGEVNSQNPEKAIEIRGKGSQTVHYHSTVINGGDCNCPITFGGQAYKEALEQSVRGANSTVEGVALQSWIRDNLLSVDSWYSEKLSFNLFMNRYSFSRDHGIAMHSDASQAYEECDPIASLSMKLGSFLLVSAKQRRKRGMKERWCLVIYQPPNSMLIMGGKFQTEFEHAVPTFASIKKLVECVEGQVVTWMEQEPPIKILWFRNAKEMMEAELRRLESVNLQDFNNARWNVTIRNIRHDELQRTINQLNQVDAKLKDMVEKGSLMLEQSQPVQQKLLQKMSSLRRQQVL</sequence>
<dbReference type="InterPro" id="IPR037151">
    <property type="entry name" value="AlkB-like_sf"/>
</dbReference>
<reference evidence="1 2" key="1">
    <citation type="submission" date="2024-02" db="EMBL/GenBank/DDBJ databases">
        <authorList>
            <person name="Chen Y."/>
            <person name="Shah S."/>
            <person name="Dougan E. K."/>
            <person name="Thang M."/>
            <person name="Chan C."/>
        </authorList>
    </citation>
    <scope>NUCLEOTIDE SEQUENCE [LARGE SCALE GENOMIC DNA]</scope>
</reference>
<evidence type="ECO:0008006" key="3">
    <source>
        <dbReference type="Google" id="ProtNLM"/>
    </source>
</evidence>
<keyword evidence="2" id="KW-1185">Reference proteome</keyword>
<evidence type="ECO:0000313" key="2">
    <source>
        <dbReference type="Proteomes" id="UP001642464"/>
    </source>
</evidence>
<comment type="caution">
    <text evidence="1">The sequence shown here is derived from an EMBL/GenBank/DDBJ whole genome shotgun (WGS) entry which is preliminary data.</text>
</comment>
<dbReference type="Proteomes" id="UP001642464">
    <property type="component" value="Unassembled WGS sequence"/>
</dbReference>
<gene>
    <name evidence="1" type="ORF">SCF082_LOCUS43187</name>
</gene>
<dbReference type="Gene3D" id="2.60.120.590">
    <property type="entry name" value="Alpha-ketoglutarate-dependent dioxygenase AlkB-like"/>
    <property type="match status" value="1"/>
</dbReference>
<dbReference type="SUPFAM" id="SSF51197">
    <property type="entry name" value="Clavaminate synthase-like"/>
    <property type="match status" value="1"/>
</dbReference>
<evidence type="ECO:0000313" key="1">
    <source>
        <dbReference type="EMBL" id="CAK9091698.1"/>
    </source>
</evidence>
<accession>A0ABP0QTT9</accession>
<name>A0ABP0QTT9_9DINO</name>